<dbReference type="GO" id="GO:0006749">
    <property type="term" value="P:glutathione metabolic process"/>
    <property type="evidence" value="ECO:0007669"/>
    <property type="project" value="TreeGrafter"/>
</dbReference>
<dbReference type="Pfam" id="PF02798">
    <property type="entry name" value="GST_N"/>
    <property type="match status" value="1"/>
</dbReference>
<dbReference type="InterPro" id="IPR004046">
    <property type="entry name" value="GST_C"/>
</dbReference>
<dbReference type="PANTHER" id="PTHR11571">
    <property type="entry name" value="GLUTATHIONE S-TRANSFERASE"/>
    <property type="match status" value="1"/>
</dbReference>
<reference evidence="8" key="1">
    <citation type="submission" date="2022-01" db="EMBL/GenBank/DDBJ databases">
        <authorList>
            <person name="King R."/>
        </authorList>
    </citation>
    <scope>NUCLEOTIDE SEQUENCE</scope>
</reference>
<dbReference type="InterPro" id="IPR036282">
    <property type="entry name" value="Glutathione-S-Trfase_C_sf"/>
</dbReference>
<evidence type="ECO:0000256" key="1">
    <source>
        <dbReference type="ARBA" id="ARBA00011738"/>
    </source>
</evidence>
<dbReference type="Pfam" id="PF14497">
    <property type="entry name" value="GST_C_3"/>
    <property type="match status" value="1"/>
</dbReference>
<dbReference type="PROSITE" id="PS50404">
    <property type="entry name" value="GST_NTER"/>
    <property type="match status" value="1"/>
</dbReference>
<evidence type="ECO:0000256" key="2">
    <source>
        <dbReference type="ARBA" id="ARBA00012452"/>
    </source>
</evidence>
<feature type="domain" description="GST N-terminal" evidence="6">
    <location>
        <begin position="1"/>
        <end position="77"/>
    </location>
</feature>
<dbReference type="InterPro" id="IPR040079">
    <property type="entry name" value="Glutathione_S-Trfase"/>
</dbReference>
<dbReference type="SUPFAM" id="SSF47616">
    <property type="entry name" value="GST C-terminal domain-like"/>
    <property type="match status" value="1"/>
</dbReference>
<dbReference type="FunFam" id="3.40.30.10:FF:000035">
    <property type="entry name" value="hematopoietic prostaglandin D synthase"/>
    <property type="match status" value="1"/>
</dbReference>
<dbReference type="InterPro" id="IPR004045">
    <property type="entry name" value="Glutathione_S-Trfase_N"/>
</dbReference>
<dbReference type="Proteomes" id="UP001153712">
    <property type="component" value="Chromosome 3"/>
</dbReference>
<proteinExistence type="inferred from homology"/>
<accession>A0A9N9TPK1</accession>
<organism evidence="8 9">
    <name type="scientific">Phyllotreta striolata</name>
    <name type="common">Striped flea beetle</name>
    <name type="synonym">Crioceris striolata</name>
    <dbReference type="NCBI Taxonomy" id="444603"/>
    <lineage>
        <taxon>Eukaryota</taxon>
        <taxon>Metazoa</taxon>
        <taxon>Ecdysozoa</taxon>
        <taxon>Arthropoda</taxon>
        <taxon>Hexapoda</taxon>
        <taxon>Insecta</taxon>
        <taxon>Pterygota</taxon>
        <taxon>Neoptera</taxon>
        <taxon>Endopterygota</taxon>
        <taxon>Coleoptera</taxon>
        <taxon>Polyphaga</taxon>
        <taxon>Cucujiformia</taxon>
        <taxon>Chrysomeloidea</taxon>
        <taxon>Chrysomelidae</taxon>
        <taxon>Galerucinae</taxon>
        <taxon>Alticini</taxon>
        <taxon>Phyllotreta</taxon>
    </lineage>
</organism>
<dbReference type="InterPro" id="IPR010987">
    <property type="entry name" value="Glutathione-S-Trfase_C-like"/>
</dbReference>
<evidence type="ECO:0000313" key="9">
    <source>
        <dbReference type="Proteomes" id="UP001153712"/>
    </source>
</evidence>
<feature type="domain" description="GST C-terminal" evidence="7">
    <location>
        <begin position="79"/>
        <end position="204"/>
    </location>
</feature>
<comment type="similarity">
    <text evidence="4">Belongs to the GST superfamily. Sigma family.</text>
</comment>
<dbReference type="SFLD" id="SFLDS00019">
    <property type="entry name" value="Glutathione_Transferase_(cytos"/>
    <property type="match status" value="1"/>
</dbReference>
<dbReference type="PANTHER" id="PTHR11571:SF224">
    <property type="entry name" value="HEMATOPOIETIC PROSTAGLANDIN D SYNTHASE"/>
    <property type="match status" value="1"/>
</dbReference>
<dbReference type="SFLD" id="SFLDG00363">
    <property type="entry name" value="AMPS_(cytGST):_Alpha-__Mu-__Pi"/>
    <property type="match status" value="1"/>
</dbReference>
<sequence>MYKLTYFDITALGEPIRLILTYGKMEFEDNRVTFEEWPMVKLNMPFGQVPVLEHDGKVMNQSLAICRYLAKLTKLDGSSDWENLEIDAAAETISDLRTKIGLFYYEKDSLVKEAKKKEVFEEILPFYLEKIEAQIQKNEGHLACKKLTWADFYLIGILDYVNMMLDVDLAEKYPGIKIIQDKLLDIDDIKNWFDEHPRMERKKE</sequence>
<evidence type="ECO:0000256" key="3">
    <source>
        <dbReference type="ARBA" id="ARBA00022679"/>
    </source>
</evidence>
<comment type="catalytic activity">
    <reaction evidence="5">
        <text>RX + glutathione = an S-substituted glutathione + a halide anion + H(+)</text>
        <dbReference type="Rhea" id="RHEA:16437"/>
        <dbReference type="ChEBI" id="CHEBI:15378"/>
        <dbReference type="ChEBI" id="CHEBI:16042"/>
        <dbReference type="ChEBI" id="CHEBI:17792"/>
        <dbReference type="ChEBI" id="CHEBI:57925"/>
        <dbReference type="ChEBI" id="CHEBI:90779"/>
        <dbReference type="EC" id="2.5.1.18"/>
    </reaction>
</comment>
<evidence type="ECO:0000256" key="4">
    <source>
        <dbReference type="ARBA" id="ARBA00038317"/>
    </source>
</evidence>
<evidence type="ECO:0000313" key="8">
    <source>
        <dbReference type="EMBL" id="CAG9860646.1"/>
    </source>
</evidence>
<dbReference type="GO" id="GO:0004602">
    <property type="term" value="F:glutathione peroxidase activity"/>
    <property type="evidence" value="ECO:0007669"/>
    <property type="project" value="UniProtKB-ARBA"/>
</dbReference>
<dbReference type="GO" id="GO:0004364">
    <property type="term" value="F:glutathione transferase activity"/>
    <property type="evidence" value="ECO:0007669"/>
    <property type="project" value="UniProtKB-EC"/>
</dbReference>
<dbReference type="FunFam" id="1.20.1050.10:FF:000030">
    <property type="entry name" value="Glutathione S-transferase S1"/>
    <property type="match status" value="1"/>
</dbReference>
<keyword evidence="3" id="KW-0808">Transferase</keyword>
<dbReference type="SUPFAM" id="SSF52833">
    <property type="entry name" value="Thioredoxin-like"/>
    <property type="match status" value="1"/>
</dbReference>
<comment type="subunit">
    <text evidence="1">Homodimer.</text>
</comment>
<dbReference type="OrthoDB" id="414243at2759"/>
<dbReference type="EC" id="2.5.1.18" evidence="2"/>
<dbReference type="EMBL" id="OU900096">
    <property type="protein sequence ID" value="CAG9860646.1"/>
    <property type="molecule type" value="Genomic_DNA"/>
</dbReference>
<evidence type="ECO:0000259" key="6">
    <source>
        <dbReference type="PROSITE" id="PS50404"/>
    </source>
</evidence>
<dbReference type="CDD" id="cd03192">
    <property type="entry name" value="GST_C_Sigma_like"/>
    <property type="match status" value="1"/>
</dbReference>
<evidence type="ECO:0000259" key="7">
    <source>
        <dbReference type="PROSITE" id="PS50405"/>
    </source>
</evidence>
<evidence type="ECO:0000256" key="5">
    <source>
        <dbReference type="ARBA" id="ARBA00047960"/>
    </source>
</evidence>
<dbReference type="AlphaFoldDB" id="A0A9N9TPK1"/>
<dbReference type="InterPro" id="IPR050213">
    <property type="entry name" value="GST_superfamily"/>
</dbReference>
<name>A0A9N9TPK1_PHYSR</name>
<dbReference type="Gene3D" id="3.40.30.10">
    <property type="entry name" value="Glutaredoxin"/>
    <property type="match status" value="1"/>
</dbReference>
<keyword evidence="9" id="KW-1185">Reference proteome</keyword>
<protein>
    <recommendedName>
        <fullName evidence="2">glutathione transferase</fullName>
        <ecNumber evidence="2">2.5.1.18</ecNumber>
    </recommendedName>
</protein>
<gene>
    <name evidence="8" type="ORF">PHYEVI_LOCUS6995</name>
</gene>
<dbReference type="CDD" id="cd03039">
    <property type="entry name" value="GST_N_Sigma_like"/>
    <property type="match status" value="1"/>
</dbReference>
<dbReference type="PROSITE" id="PS50405">
    <property type="entry name" value="GST_CTER"/>
    <property type="match status" value="1"/>
</dbReference>
<dbReference type="SFLD" id="SFLDG01205">
    <property type="entry name" value="AMPS.1"/>
    <property type="match status" value="1"/>
</dbReference>
<dbReference type="Gene3D" id="1.20.1050.10">
    <property type="match status" value="1"/>
</dbReference>
<dbReference type="InterPro" id="IPR036249">
    <property type="entry name" value="Thioredoxin-like_sf"/>
</dbReference>